<dbReference type="InterPro" id="IPR000182">
    <property type="entry name" value="GNAT_dom"/>
</dbReference>
<comment type="caution">
    <text evidence="2">The sequence shown here is derived from an EMBL/GenBank/DDBJ whole genome shotgun (WGS) entry which is preliminary data.</text>
</comment>
<dbReference type="Proteomes" id="UP000316981">
    <property type="component" value="Unassembled WGS sequence"/>
</dbReference>
<evidence type="ECO:0000313" key="3">
    <source>
        <dbReference type="Proteomes" id="UP000316981"/>
    </source>
</evidence>
<dbReference type="InterPro" id="IPR051554">
    <property type="entry name" value="Acetyltransferase_Eis"/>
</dbReference>
<protein>
    <submittedName>
        <fullName evidence="2">GNAT family N-acetyltransferase</fullName>
    </submittedName>
</protein>
<dbReference type="GO" id="GO:0030649">
    <property type="term" value="P:aminoglycoside antibiotic catabolic process"/>
    <property type="evidence" value="ECO:0007669"/>
    <property type="project" value="TreeGrafter"/>
</dbReference>
<dbReference type="CDD" id="cd04301">
    <property type="entry name" value="NAT_SF"/>
    <property type="match status" value="1"/>
</dbReference>
<proteinExistence type="predicted"/>
<dbReference type="PROSITE" id="PS51186">
    <property type="entry name" value="GNAT"/>
    <property type="match status" value="1"/>
</dbReference>
<sequence>MQFKIIAARDLEPQQRQQIAKLCFAAFDEDPWSQYAFMQTATHLVGILDEKIVSHALWTDRVFTIHGNHQVKTAYVEYVTTNEMMRGKGLASQLLRYLVDALTRLGYELAALQPENDAFYRKLGWTSWLGDLYIQQDMSTYLTDENEIMLYPLSIQLKDLLSRNIADDTICADWREGELW</sequence>
<evidence type="ECO:0000259" key="1">
    <source>
        <dbReference type="PROSITE" id="PS51186"/>
    </source>
</evidence>
<dbReference type="GO" id="GO:0034069">
    <property type="term" value="F:aminoglycoside N-acetyltransferase activity"/>
    <property type="evidence" value="ECO:0007669"/>
    <property type="project" value="TreeGrafter"/>
</dbReference>
<keyword evidence="2" id="KW-0808">Transferase</keyword>
<dbReference type="PANTHER" id="PTHR37817">
    <property type="entry name" value="N-ACETYLTRANSFERASE EIS"/>
    <property type="match status" value="1"/>
</dbReference>
<gene>
    <name evidence="2" type="ORF">FPV60_01375</name>
</gene>
<name>A0A558FPH5_9GAMM</name>
<dbReference type="RefSeq" id="WP_111828089.1">
    <property type="nucleotide sequence ID" value="NZ_JAYKLZ010000125.1"/>
</dbReference>
<organism evidence="2 3">
    <name type="scientific">Acinetobacter colistiniresistens</name>
    <dbReference type="NCBI Taxonomy" id="280145"/>
    <lineage>
        <taxon>Bacteria</taxon>
        <taxon>Pseudomonadati</taxon>
        <taxon>Pseudomonadota</taxon>
        <taxon>Gammaproteobacteria</taxon>
        <taxon>Moraxellales</taxon>
        <taxon>Moraxellaceae</taxon>
        <taxon>Acinetobacter</taxon>
    </lineage>
</organism>
<dbReference type="EMBL" id="VMTP01000002">
    <property type="protein sequence ID" value="TVT87422.1"/>
    <property type="molecule type" value="Genomic_DNA"/>
</dbReference>
<evidence type="ECO:0000313" key="2">
    <source>
        <dbReference type="EMBL" id="TVT87422.1"/>
    </source>
</evidence>
<dbReference type="Gene3D" id="3.40.630.30">
    <property type="match status" value="1"/>
</dbReference>
<dbReference type="PANTHER" id="PTHR37817:SF1">
    <property type="entry name" value="N-ACETYLTRANSFERASE EIS"/>
    <property type="match status" value="1"/>
</dbReference>
<dbReference type="InterPro" id="IPR016181">
    <property type="entry name" value="Acyl_CoA_acyltransferase"/>
</dbReference>
<accession>A0A558FPH5</accession>
<dbReference type="SUPFAM" id="SSF55729">
    <property type="entry name" value="Acyl-CoA N-acyltransferases (Nat)"/>
    <property type="match status" value="1"/>
</dbReference>
<reference evidence="2 3" key="1">
    <citation type="submission" date="2019-07" db="EMBL/GenBank/DDBJ databases">
        <title>Draft Genome Sequence of the first blaOXA-58-Harboring Acinetobacter colistiniresistens clinical isolate from Brazil.</title>
        <authorList>
            <person name="Favaro L.S."/>
            <person name="Paula-Petroli S.B."/>
            <person name="Moura C.F."/>
            <person name="Tognim M.C.B."/>
            <person name="Venancio E.J."/>
            <person name="Yamada-Ogatta S.F."/>
            <person name="Carrara-Marroni F.E."/>
        </authorList>
    </citation>
    <scope>NUCLEOTIDE SEQUENCE [LARGE SCALE GENOMIC DNA]</scope>
    <source>
        <strain evidence="2 3">DL</strain>
    </source>
</reference>
<feature type="domain" description="N-acetyltransferase" evidence="1">
    <location>
        <begin position="6"/>
        <end position="154"/>
    </location>
</feature>
<dbReference type="Pfam" id="PF13527">
    <property type="entry name" value="Acetyltransf_9"/>
    <property type="match status" value="1"/>
</dbReference>
<dbReference type="AlphaFoldDB" id="A0A558FPH5"/>